<dbReference type="FunFam" id="2.10.25.10:FF:000038">
    <property type="entry name" value="Fibrillin 2"/>
    <property type="match status" value="1"/>
</dbReference>
<evidence type="ECO:0000259" key="8">
    <source>
        <dbReference type="PROSITE" id="PS50026"/>
    </source>
</evidence>
<dbReference type="InterPro" id="IPR001881">
    <property type="entry name" value="EGF-like_Ca-bd_dom"/>
</dbReference>
<evidence type="ECO:0000256" key="2">
    <source>
        <dbReference type="ARBA" id="ARBA00022729"/>
    </source>
</evidence>
<feature type="compositionally biased region" description="Basic and acidic residues" evidence="7">
    <location>
        <begin position="285"/>
        <end position="306"/>
    </location>
</feature>
<evidence type="ECO:0000256" key="4">
    <source>
        <dbReference type="ARBA" id="ARBA00023157"/>
    </source>
</evidence>
<evidence type="ECO:0000256" key="6">
    <source>
        <dbReference type="PROSITE-ProRule" id="PRU00076"/>
    </source>
</evidence>
<feature type="compositionally biased region" description="Acidic residues" evidence="7">
    <location>
        <begin position="272"/>
        <end position="284"/>
    </location>
</feature>
<dbReference type="GO" id="GO:0005615">
    <property type="term" value="C:extracellular space"/>
    <property type="evidence" value="ECO:0007669"/>
    <property type="project" value="TreeGrafter"/>
</dbReference>
<evidence type="ECO:0000256" key="1">
    <source>
        <dbReference type="ARBA" id="ARBA00022536"/>
    </source>
</evidence>
<dbReference type="PROSITE" id="PS00010">
    <property type="entry name" value="ASX_HYDROXYL"/>
    <property type="match status" value="1"/>
</dbReference>
<gene>
    <name evidence="10" type="primary">NEL</name>
    <name evidence="10" type="ORF">g.77130</name>
</gene>
<dbReference type="SUPFAM" id="SSF57603">
    <property type="entry name" value="FnI-like domain"/>
    <property type="match status" value="1"/>
</dbReference>
<dbReference type="GO" id="GO:0008201">
    <property type="term" value="F:heparin binding"/>
    <property type="evidence" value="ECO:0007669"/>
    <property type="project" value="TreeGrafter"/>
</dbReference>
<dbReference type="SUPFAM" id="SSF57196">
    <property type="entry name" value="EGF/Laminin"/>
    <property type="match status" value="1"/>
</dbReference>
<evidence type="ECO:0000256" key="3">
    <source>
        <dbReference type="ARBA" id="ARBA00022737"/>
    </source>
</evidence>
<comment type="caution">
    <text evidence="6">Lacks conserved residue(s) required for the propagation of feature annotation.</text>
</comment>
<reference evidence="10" key="1">
    <citation type="submission" date="2018-04" db="EMBL/GenBank/DDBJ databases">
        <title>Transcriptome of Schizaphis graminum biotype I.</title>
        <authorList>
            <person name="Scully E.D."/>
            <person name="Geib S.M."/>
            <person name="Palmer N.A."/>
            <person name="Koch K."/>
            <person name="Bradshaw J."/>
            <person name="Heng-Moss T."/>
            <person name="Sarath G."/>
        </authorList>
    </citation>
    <scope>NUCLEOTIDE SEQUENCE</scope>
</reference>
<feature type="region of interest" description="Disordered" evidence="7">
    <location>
        <begin position="388"/>
        <end position="440"/>
    </location>
</feature>
<dbReference type="InterPro" id="IPR018097">
    <property type="entry name" value="EGF_Ca-bd_CS"/>
</dbReference>
<accession>A0A2S2P4S1</accession>
<dbReference type="PROSITE" id="PS50026">
    <property type="entry name" value="EGF_3"/>
    <property type="match status" value="1"/>
</dbReference>
<dbReference type="Pfam" id="PF07645">
    <property type="entry name" value="EGF_CA"/>
    <property type="match status" value="1"/>
</dbReference>
<dbReference type="PROSITE" id="PS01187">
    <property type="entry name" value="EGF_CA"/>
    <property type="match status" value="1"/>
</dbReference>
<sequence>MAGWYYCACSPGYQNVVMYPTSADIATTATSDLSAMESTWSSSLGTMCQDIDECAINNHTCHSTATCVNTIGSYECKCPTTNTNVGLSSECKSSCLYKDNSNAVMTEVNDGAWFIPKECTNCTCTSGRLHCARIECDCTNNDHVQSICCAHCNAQASCVHQELTNVRFRSGQQWIYQCQTCECLMGQVDCWPMQCPPMLPAGAGSCRDSAAATFAEYNNPVADCCAPRCDSKPTLSASSAATTMTAITAADPCLHQQQQQLQQLDWHRGGEVNDDGNDDDDDNGGEYHRHSDKDNNNSKNNDDDNRNNNNSTTPPSAGQPCFYGERAYQSGARWDDPVDMCTTCDCKDGVLCCSYNVHHCNNSALASASNQSSSTDVNYNVSTYQPHHISNENISGQSTDRKLRQDVTKRSLRRRRQAKVVNNDDNNNRDTVDITSLEYSNNNNNSFNKKDWWWRKTRRRKRRRTQDTSSRQNQINSVSSEKHFNSNNKFINNLGINSKNEDNNINNNNDNHHDRIVVKTVVVT</sequence>
<dbReference type="PROSITE" id="PS50184">
    <property type="entry name" value="VWFC_2"/>
    <property type="match status" value="1"/>
</dbReference>
<dbReference type="InterPro" id="IPR049883">
    <property type="entry name" value="NOTCH1_EGF-like"/>
</dbReference>
<keyword evidence="3" id="KW-0677">Repeat</keyword>
<evidence type="ECO:0000256" key="5">
    <source>
        <dbReference type="ARBA" id="ARBA00023180"/>
    </source>
</evidence>
<dbReference type="EMBL" id="GGMR01011589">
    <property type="protein sequence ID" value="MBY24208.1"/>
    <property type="molecule type" value="Transcribed_RNA"/>
</dbReference>
<dbReference type="InterPro" id="IPR001007">
    <property type="entry name" value="VWF_dom"/>
</dbReference>
<dbReference type="CDD" id="cd00054">
    <property type="entry name" value="EGF_CA"/>
    <property type="match status" value="1"/>
</dbReference>
<dbReference type="GO" id="GO:0005509">
    <property type="term" value="F:calcium ion binding"/>
    <property type="evidence" value="ECO:0007669"/>
    <property type="project" value="InterPro"/>
</dbReference>
<name>A0A2S2P4S1_SCHGA</name>
<organism evidence="10">
    <name type="scientific">Schizaphis graminum</name>
    <name type="common">Green bug aphid</name>
    <dbReference type="NCBI Taxonomy" id="13262"/>
    <lineage>
        <taxon>Eukaryota</taxon>
        <taxon>Metazoa</taxon>
        <taxon>Ecdysozoa</taxon>
        <taxon>Arthropoda</taxon>
        <taxon>Hexapoda</taxon>
        <taxon>Insecta</taxon>
        <taxon>Pterygota</taxon>
        <taxon>Neoptera</taxon>
        <taxon>Paraneoptera</taxon>
        <taxon>Hemiptera</taxon>
        <taxon>Sternorrhyncha</taxon>
        <taxon>Aphidomorpha</taxon>
        <taxon>Aphidoidea</taxon>
        <taxon>Aphididae</taxon>
        <taxon>Aphidini</taxon>
        <taxon>Schizaphis</taxon>
    </lineage>
</organism>
<dbReference type="AlphaFoldDB" id="A0A2S2P4S1"/>
<keyword evidence="1 6" id="KW-0245">EGF-like domain</keyword>
<dbReference type="Gene3D" id="2.10.25.10">
    <property type="entry name" value="Laminin"/>
    <property type="match status" value="1"/>
</dbReference>
<feature type="region of interest" description="Disordered" evidence="7">
    <location>
        <begin position="268"/>
        <end position="322"/>
    </location>
</feature>
<keyword evidence="5" id="KW-0325">Glycoprotein</keyword>
<dbReference type="PANTHER" id="PTHR24042:SF5">
    <property type="entry name" value="EGF-LIKE CALCIUM-BINDING DOMAIN-CONTAINING PROTEIN"/>
    <property type="match status" value="1"/>
</dbReference>
<feature type="domain" description="EGF-like" evidence="8">
    <location>
        <begin position="50"/>
        <end position="90"/>
    </location>
</feature>
<feature type="compositionally biased region" description="Basic and acidic residues" evidence="7">
    <location>
        <begin position="399"/>
        <end position="409"/>
    </location>
</feature>
<keyword evidence="2" id="KW-0732">Signal</keyword>
<dbReference type="InterPro" id="IPR000152">
    <property type="entry name" value="EGF-type_Asp/Asn_hydroxyl_site"/>
</dbReference>
<dbReference type="PANTHER" id="PTHR24042">
    <property type="entry name" value="NEL HOMOLOG"/>
    <property type="match status" value="1"/>
</dbReference>
<proteinExistence type="predicted"/>
<dbReference type="SMART" id="SM00179">
    <property type="entry name" value="EGF_CA"/>
    <property type="match status" value="1"/>
</dbReference>
<evidence type="ECO:0000259" key="9">
    <source>
        <dbReference type="PROSITE" id="PS50184"/>
    </source>
</evidence>
<evidence type="ECO:0000313" key="10">
    <source>
        <dbReference type="EMBL" id="MBY24208.1"/>
    </source>
</evidence>
<dbReference type="InterPro" id="IPR000742">
    <property type="entry name" value="EGF"/>
</dbReference>
<feature type="region of interest" description="Disordered" evidence="7">
    <location>
        <begin position="457"/>
        <end position="495"/>
    </location>
</feature>
<evidence type="ECO:0000256" key="7">
    <source>
        <dbReference type="SAM" id="MobiDB-lite"/>
    </source>
</evidence>
<keyword evidence="4" id="KW-1015">Disulfide bond</keyword>
<protein>
    <submittedName>
        <fullName evidence="10">Protein NEL</fullName>
    </submittedName>
</protein>
<dbReference type="InterPro" id="IPR051586">
    <property type="entry name" value="PKC-binding_NELL"/>
</dbReference>
<feature type="compositionally biased region" description="Polar residues" evidence="7">
    <location>
        <begin position="473"/>
        <end position="495"/>
    </location>
</feature>
<feature type="domain" description="VWFC" evidence="9">
    <location>
        <begin position="156"/>
        <end position="230"/>
    </location>
</feature>